<dbReference type="AlphaFoldDB" id="A0ABD0KL74"/>
<sequence>VGIGVASVLVAAASWSLLTSSNGNSNGATCPKSRGDTGRGPGTGVASPGAGESCTGESCPWQYVLSDLTNRLHLLEMAFKEQVVAREVIAQEVSNQSDSNLMIEQKLLAFLRRLDEVENLVRRVENRQQELSARLYSDEFIGFMVILAIMVEVLLRVRPRVGQFRPWGVAHQLNINGVSFSPKHGLFLKPELCVVAFRKDHTALTNFIDSTLRHLDDVKLSVRPYYVIESQDHLRQCPRAKLYLVIFEMEERVSSGPRHQDSDLITSTVRYIKSLGATIVLIVTNDEGSKRLTVHALYNTHLRLLQSHEAFQDLTSSGRVFSAWRELTSHQISHMRKIVKTALSLKTSIR</sequence>
<feature type="coiled-coil region" evidence="1">
    <location>
        <begin position="107"/>
        <end position="134"/>
    </location>
</feature>
<organism evidence="4 5">
    <name type="scientific">Batillaria attramentaria</name>
    <dbReference type="NCBI Taxonomy" id="370345"/>
    <lineage>
        <taxon>Eukaryota</taxon>
        <taxon>Metazoa</taxon>
        <taxon>Spiralia</taxon>
        <taxon>Lophotrochozoa</taxon>
        <taxon>Mollusca</taxon>
        <taxon>Gastropoda</taxon>
        <taxon>Caenogastropoda</taxon>
        <taxon>Sorbeoconcha</taxon>
        <taxon>Cerithioidea</taxon>
        <taxon>Batillariidae</taxon>
        <taxon>Batillaria</taxon>
    </lineage>
</organism>
<feature type="region of interest" description="Disordered" evidence="2">
    <location>
        <begin position="23"/>
        <end position="51"/>
    </location>
</feature>
<comment type="caution">
    <text evidence="4">The sequence shown here is derived from an EMBL/GenBank/DDBJ whole genome shotgun (WGS) entry which is preliminary data.</text>
</comment>
<dbReference type="EMBL" id="JACVVK020000160">
    <property type="protein sequence ID" value="KAK7487746.1"/>
    <property type="molecule type" value="Genomic_DNA"/>
</dbReference>
<dbReference type="Proteomes" id="UP001519460">
    <property type="component" value="Unassembled WGS sequence"/>
</dbReference>
<accession>A0ABD0KL74</accession>
<evidence type="ECO:0000313" key="5">
    <source>
        <dbReference type="Proteomes" id="UP001519460"/>
    </source>
</evidence>
<proteinExistence type="predicted"/>
<evidence type="ECO:0000313" key="4">
    <source>
        <dbReference type="EMBL" id="KAK7487746.1"/>
    </source>
</evidence>
<protein>
    <submittedName>
        <fullName evidence="4">Uncharacterized protein</fullName>
    </submittedName>
</protein>
<evidence type="ECO:0000256" key="1">
    <source>
        <dbReference type="SAM" id="Coils"/>
    </source>
</evidence>
<keyword evidence="3" id="KW-0732">Signal</keyword>
<keyword evidence="1" id="KW-0175">Coiled coil</keyword>
<name>A0ABD0KL74_9CAEN</name>
<feature type="non-terminal residue" evidence="4">
    <location>
        <position position="1"/>
    </location>
</feature>
<reference evidence="4 5" key="1">
    <citation type="journal article" date="2023" name="Sci. Data">
        <title>Genome assembly of the Korean intertidal mud-creeper Batillaria attramentaria.</title>
        <authorList>
            <person name="Patra A.K."/>
            <person name="Ho P.T."/>
            <person name="Jun S."/>
            <person name="Lee S.J."/>
            <person name="Kim Y."/>
            <person name="Won Y.J."/>
        </authorList>
    </citation>
    <scope>NUCLEOTIDE SEQUENCE [LARGE SCALE GENOMIC DNA]</scope>
    <source>
        <strain evidence="4">Wonlab-2016</strain>
    </source>
</reference>
<keyword evidence="5" id="KW-1185">Reference proteome</keyword>
<feature type="chain" id="PRO_5044841847" evidence="3">
    <location>
        <begin position="24"/>
        <end position="350"/>
    </location>
</feature>
<evidence type="ECO:0000256" key="3">
    <source>
        <dbReference type="SAM" id="SignalP"/>
    </source>
</evidence>
<gene>
    <name evidence="4" type="ORF">BaRGS_00021013</name>
</gene>
<feature type="signal peptide" evidence="3">
    <location>
        <begin position="1"/>
        <end position="23"/>
    </location>
</feature>
<evidence type="ECO:0000256" key="2">
    <source>
        <dbReference type="SAM" id="MobiDB-lite"/>
    </source>
</evidence>